<dbReference type="Pfam" id="PF07714">
    <property type="entry name" value="PK_Tyr_Ser-Thr"/>
    <property type="match status" value="1"/>
</dbReference>
<dbReference type="PANTHER" id="PTHR44329">
    <property type="entry name" value="SERINE/THREONINE-PROTEIN KINASE TNNI3K-RELATED"/>
    <property type="match status" value="1"/>
</dbReference>
<dbReference type="PRINTS" id="PR00109">
    <property type="entry name" value="TYRKINASE"/>
</dbReference>
<proteinExistence type="predicted"/>
<dbReference type="GO" id="GO:0004674">
    <property type="term" value="F:protein serine/threonine kinase activity"/>
    <property type="evidence" value="ECO:0007669"/>
    <property type="project" value="TreeGrafter"/>
</dbReference>
<keyword evidence="4" id="KW-1185">Reference proteome</keyword>
<reference evidence="3 4" key="1">
    <citation type="journal article" date="2017" name="Mol. Biol. Evol.">
        <title>The 4-celled Tetrabaena socialis nuclear genome reveals the essential components for genetic control of cell number at the origin of multicellularity in the volvocine lineage.</title>
        <authorList>
            <person name="Featherston J."/>
            <person name="Arakaki Y."/>
            <person name="Hanschen E.R."/>
            <person name="Ferris P.J."/>
            <person name="Michod R.E."/>
            <person name="Olson B.J.S.C."/>
            <person name="Nozaki H."/>
            <person name="Durand P.M."/>
        </authorList>
    </citation>
    <scope>NUCLEOTIDE SEQUENCE [LARGE SCALE GENOMIC DNA]</scope>
    <source>
        <strain evidence="3 4">NIES-571</strain>
    </source>
</reference>
<dbReference type="OrthoDB" id="4062651at2759"/>
<keyword evidence="3" id="KW-0418">Kinase</keyword>
<evidence type="ECO:0000313" key="4">
    <source>
        <dbReference type="Proteomes" id="UP000236333"/>
    </source>
</evidence>
<dbReference type="InterPro" id="IPR001245">
    <property type="entry name" value="Ser-Thr/Tyr_kinase_cat_dom"/>
</dbReference>
<dbReference type="InterPro" id="IPR000719">
    <property type="entry name" value="Prot_kinase_dom"/>
</dbReference>
<dbReference type="EMBL" id="PGGS01000289">
    <property type="protein sequence ID" value="PNH05662.1"/>
    <property type="molecule type" value="Genomic_DNA"/>
</dbReference>
<name>A0A2J7ZZH0_9CHLO</name>
<keyword evidence="3" id="KW-0808">Transferase</keyword>
<dbReference type="AlphaFoldDB" id="A0A2J7ZZH0"/>
<protein>
    <submittedName>
        <fullName evidence="3">Serine/threonine-protein kinase HT1</fullName>
    </submittedName>
</protein>
<dbReference type="SMART" id="SM00220">
    <property type="entry name" value="S_TKc"/>
    <property type="match status" value="1"/>
</dbReference>
<gene>
    <name evidence="3" type="ORF">TSOC_008069</name>
</gene>
<dbReference type="InterPro" id="IPR008271">
    <property type="entry name" value="Ser/Thr_kinase_AS"/>
</dbReference>
<evidence type="ECO:0000256" key="1">
    <source>
        <dbReference type="SAM" id="MobiDB-lite"/>
    </source>
</evidence>
<dbReference type="Gene3D" id="1.10.510.10">
    <property type="entry name" value="Transferase(Phosphotransferase) domain 1"/>
    <property type="match status" value="1"/>
</dbReference>
<dbReference type="PANTHER" id="PTHR44329:SF261">
    <property type="entry name" value="ZINC FINGER CONTAINING PROTEIN KINASE-RELATED"/>
    <property type="match status" value="1"/>
</dbReference>
<evidence type="ECO:0000313" key="3">
    <source>
        <dbReference type="EMBL" id="PNH05662.1"/>
    </source>
</evidence>
<evidence type="ECO:0000259" key="2">
    <source>
        <dbReference type="PROSITE" id="PS50011"/>
    </source>
</evidence>
<dbReference type="InterPro" id="IPR011009">
    <property type="entry name" value="Kinase-like_dom_sf"/>
</dbReference>
<accession>A0A2J7ZZH0</accession>
<feature type="domain" description="Protein kinase" evidence="2">
    <location>
        <begin position="1"/>
        <end position="141"/>
    </location>
</feature>
<sequence>MDYLHQRKIIHRDLKAANLLMDDNAIVKIADFGVARVIEASGVMTAETGTYRWMAPEVIEHRPYDEKADVFSFGIVMWELLTCKVPYADMTPLQAAVGVVQKGLRPGVPPNCPPALGEVMEACWAANPASRPSFRELTPRLQQLAALAAEDEKRQQEVKPASKQGLLSKLRGK</sequence>
<dbReference type="Proteomes" id="UP000236333">
    <property type="component" value="Unassembled WGS sequence"/>
</dbReference>
<organism evidence="3 4">
    <name type="scientific">Tetrabaena socialis</name>
    <dbReference type="NCBI Taxonomy" id="47790"/>
    <lineage>
        <taxon>Eukaryota</taxon>
        <taxon>Viridiplantae</taxon>
        <taxon>Chlorophyta</taxon>
        <taxon>core chlorophytes</taxon>
        <taxon>Chlorophyceae</taxon>
        <taxon>CS clade</taxon>
        <taxon>Chlamydomonadales</taxon>
        <taxon>Tetrabaenaceae</taxon>
        <taxon>Tetrabaena</taxon>
    </lineage>
</organism>
<dbReference type="CDD" id="cd13999">
    <property type="entry name" value="STKc_MAP3K-like"/>
    <property type="match status" value="1"/>
</dbReference>
<dbReference type="PROSITE" id="PS00108">
    <property type="entry name" value="PROTEIN_KINASE_ST"/>
    <property type="match status" value="1"/>
</dbReference>
<dbReference type="GO" id="GO:0005524">
    <property type="term" value="F:ATP binding"/>
    <property type="evidence" value="ECO:0007669"/>
    <property type="project" value="InterPro"/>
</dbReference>
<feature type="region of interest" description="Disordered" evidence="1">
    <location>
        <begin position="148"/>
        <end position="173"/>
    </location>
</feature>
<dbReference type="InterPro" id="IPR051681">
    <property type="entry name" value="Ser/Thr_Kinases-Pseudokinases"/>
</dbReference>
<dbReference type="PROSITE" id="PS50011">
    <property type="entry name" value="PROTEIN_KINASE_DOM"/>
    <property type="match status" value="1"/>
</dbReference>
<dbReference type="SUPFAM" id="SSF56112">
    <property type="entry name" value="Protein kinase-like (PK-like)"/>
    <property type="match status" value="1"/>
</dbReference>
<comment type="caution">
    <text evidence="3">The sequence shown here is derived from an EMBL/GenBank/DDBJ whole genome shotgun (WGS) entry which is preliminary data.</text>
</comment>